<feature type="transmembrane region" description="Helical" evidence="1">
    <location>
        <begin position="122"/>
        <end position="147"/>
    </location>
</feature>
<feature type="transmembrane region" description="Helical" evidence="1">
    <location>
        <begin position="322"/>
        <end position="343"/>
    </location>
</feature>
<feature type="transmembrane region" description="Helical" evidence="1">
    <location>
        <begin position="296"/>
        <end position="315"/>
    </location>
</feature>
<evidence type="ECO:0000313" key="3">
    <source>
        <dbReference type="Proteomes" id="UP001597252"/>
    </source>
</evidence>
<reference evidence="3" key="1">
    <citation type="journal article" date="2019" name="Int. J. Syst. Evol. Microbiol.">
        <title>The Global Catalogue of Microorganisms (GCM) 10K type strain sequencing project: providing services to taxonomists for standard genome sequencing and annotation.</title>
        <authorList>
            <consortium name="The Broad Institute Genomics Platform"/>
            <consortium name="The Broad Institute Genome Sequencing Center for Infectious Disease"/>
            <person name="Wu L."/>
            <person name="Ma J."/>
        </authorList>
    </citation>
    <scope>NUCLEOTIDE SEQUENCE [LARGE SCALE GENOMIC DNA]</scope>
    <source>
        <strain evidence="3">CCM 8903</strain>
    </source>
</reference>
<keyword evidence="1" id="KW-1133">Transmembrane helix</keyword>
<dbReference type="InterPro" id="IPR009339">
    <property type="entry name" value="DUF998"/>
</dbReference>
<evidence type="ECO:0000313" key="2">
    <source>
        <dbReference type="EMBL" id="MFD1486154.1"/>
    </source>
</evidence>
<feature type="transmembrane region" description="Helical" evidence="1">
    <location>
        <begin position="86"/>
        <end position="110"/>
    </location>
</feature>
<dbReference type="Proteomes" id="UP001597252">
    <property type="component" value="Unassembled WGS sequence"/>
</dbReference>
<feature type="transmembrane region" description="Helical" evidence="1">
    <location>
        <begin position="188"/>
        <end position="209"/>
    </location>
</feature>
<keyword evidence="1" id="KW-0472">Membrane</keyword>
<organism evidence="2 3">
    <name type="scientific">Lacticaseibacillus baoqingensis</name>
    <dbReference type="NCBI Taxonomy" id="2486013"/>
    <lineage>
        <taxon>Bacteria</taxon>
        <taxon>Bacillati</taxon>
        <taxon>Bacillota</taxon>
        <taxon>Bacilli</taxon>
        <taxon>Lactobacillales</taxon>
        <taxon>Lactobacillaceae</taxon>
        <taxon>Lacticaseibacillus</taxon>
    </lineage>
</organism>
<dbReference type="Pfam" id="PF06197">
    <property type="entry name" value="DUF998"/>
    <property type="match status" value="1"/>
</dbReference>
<accession>A0ABW4EBL9</accession>
<evidence type="ECO:0000256" key="1">
    <source>
        <dbReference type="SAM" id="Phobius"/>
    </source>
</evidence>
<sequence length="396" mass="43821">MAEEQTPLHLKLPKAVCAELGVDAHTPMQLRVKNNQLVIQPRFKERVAGRRWFLLWPVILSALLAIGVYGYWWWQGLATVPLSGGTSVASFVIGIGSLAGWCMFAGFFVYMRRAESHPLIYWRNFPVILIAFAVILGLALIGGFWVLGQLFPGAAFDRFTAALIFWVFTMIATAFMVEAALTITAATLSNLLTVVIVTGVVIAMAANNHRRWWQHNLSFLGTDMASNAWQFNLTLIMSALLMIALIDTLFVALAPVFPRDRRLWLMRGMLTLVAVDLAGVGLFPNNAASHLLHDQAAGMLVFLVAALIIGCRWLLPGVSKAFLTLSYGVAVLLLLLNFGFRWFGYPSLTSFEIQAFALAFGWLLLLFSRLQALVDQGKQAWTVVIQASDDKKTDVS</sequence>
<keyword evidence="1" id="KW-0812">Transmembrane</keyword>
<comment type="caution">
    <text evidence="2">The sequence shown here is derived from an EMBL/GenBank/DDBJ whole genome shotgun (WGS) entry which is preliminary data.</text>
</comment>
<feature type="transmembrane region" description="Helical" evidence="1">
    <location>
        <begin position="229"/>
        <end position="257"/>
    </location>
</feature>
<name>A0ABW4EBL9_9LACO</name>
<feature type="transmembrane region" description="Helical" evidence="1">
    <location>
        <begin position="52"/>
        <end position="74"/>
    </location>
</feature>
<dbReference type="EMBL" id="JBHTON010000053">
    <property type="protein sequence ID" value="MFD1486154.1"/>
    <property type="molecule type" value="Genomic_DNA"/>
</dbReference>
<gene>
    <name evidence="2" type="ORF">ACFQ5J_13050</name>
</gene>
<feature type="transmembrane region" description="Helical" evidence="1">
    <location>
        <begin position="264"/>
        <end position="284"/>
    </location>
</feature>
<proteinExistence type="predicted"/>
<protein>
    <submittedName>
        <fullName evidence="2">DUF998 domain-containing protein</fullName>
    </submittedName>
</protein>
<dbReference type="RefSeq" id="WP_125749815.1">
    <property type="nucleotide sequence ID" value="NZ_JBHTON010000053.1"/>
</dbReference>
<feature type="transmembrane region" description="Helical" evidence="1">
    <location>
        <begin position="159"/>
        <end position="181"/>
    </location>
</feature>
<feature type="transmembrane region" description="Helical" evidence="1">
    <location>
        <begin position="349"/>
        <end position="368"/>
    </location>
</feature>
<keyword evidence="3" id="KW-1185">Reference proteome</keyword>